<evidence type="ECO:0000256" key="2">
    <source>
        <dbReference type="SAM" id="MobiDB-lite"/>
    </source>
</evidence>
<protein>
    <submittedName>
        <fullName evidence="4">Methylmalonyl-CoA mutase</fullName>
    </submittedName>
</protein>
<dbReference type="Proteomes" id="UP000720508">
    <property type="component" value="Unassembled WGS sequence"/>
</dbReference>
<sequence>MDAEGIEAGRRRWQARYDAAHKREAAGGLGAKPPRDWTRSTLSGDPVEPVYGPAPGDTVEGFERIGWPGEFPYTRGLYATGYRGRAWTIRQFAGFGNAEQTNERYKMILKAGGGGLSVAFDMPTLMGRDSDDPHSLGEVGHCGVAIDSAADMEILFKDIPLGDVTTSMTISGPAVPVFCMYLVAAERQGVDISRLNGTLQTDIFKEYIAQKEWLFPPEPHLKLIGDLMEYCSEGIPAYKPLSVSGYHIREAGATAAQELAYTLADGFGYVELGLSRGLDVDTFAPGLSFFFDAHVDFFEEIAKFRAARRIWARWMRDVYGAKTEKAQWLRFHTQTAGVSLTAQQPYNNVVRTAVEALAAVLGGTNSLHTNALDETLALPSEQAAEIALRTQQVLMEETGVLNVADPLGGSWYIEALTDRIEADAEKIFEQIKERGCRTVPDGQRPPWPITAGILQGIEDGWFTGEIAESAFRYQRSLEKGDKKVVGVNCHEGSVTGDLEILRVSHEVEREQVRVLGARKAARDEAEIAEGLRALVAAAREGSNMIEPMLRAVRAEASLGEICDALRDEWGIYTEPAGF</sequence>
<dbReference type="PANTHER" id="PTHR48101">
    <property type="entry name" value="METHYLMALONYL-COA MUTASE, MITOCHONDRIAL-RELATED"/>
    <property type="match status" value="1"/>
</dbReference>
<evidence type="ECO:0000256" key="1">
    <source>
        <dbReference type="ARBA" id="ARBA00023235"/>
    </source>
</evidence>
<dbReference type="NCBIfam" id="TIGR00641">
    <property type="entry name" value="acid_CoA_mut_N"/>
    <property type="match status" value="1"/>
</dbReference>
<dbReference type="Pfam" id="PF01642">
    <property type="entry name" value="MM_CoA_mutase"/>
    <property type="match status" value="1"/>
</dbReference>
<reference evidence="4 5" key="1">
    <citation type="submission" date="2021-06" db="EMBL/GenBank/DDBJ databases">
        <authorList>
            <person name="Pan X."/>
        </authorList>
    </citation>
    <scope>NUCLEOTIDE SEQUENCE [LARGE SCALE GENOMIC DNA]</scope>
    <source>
        <strain evidence="4 5">4503</strain>
    </source>
</reference>
<keyword evidence="1" id="KW-0413">Isomerase</keyword>
<accession>A0ABS6C9L7</accession>
<keyword evidence="5" id="KW-1185">Reference proteome</keyword>
<dbReference type="RefSeq" id="WP_216340634.1">
    <property type="nucleotide sequence ID" value="NZ_JAHLEM010000045.1"/>
</dbReference>
<organism evidence="4 5">
    <name type="scientific">Streptomyces niphimycinicus</name>
    <dbReference type="NCBI Taxonomy" id="2842201"/>
    <lineage>
        <taxon>Bacteria</taxon>
        <taxon>Bacillati</taxon>
        <taxon>Actinomycetota</taxon>
        <taxon>Actinomycetes</taxon>
        <taxon>Kitasatosporales</taxon>
        <taxon>Streptomycetaceae</taxon>
        <taxon>Streptomyces</taxon>
    </lineage>
</organism>
<dbReference type="InterPro" id="IPR006099">
    <property type="entry name" value="MeMalonylCoA_mutase_a/b_cat"/>
</dbReference>
<dbReference type="PANTHER" id="PTHR48101:SF1">
    <property type="entry name" value="METHYLMALONYL-COA MUTASE, LARGE SUBUNIT"/>
    <property type="match status" value="1"/>
</dbReference>
<feature type="domain" description="Methylmalonyl-CoA mutase alpha/beta chain catalytic" evidence="3">
    <location>
        <begin position="41"/>
        <end position="570"/>
    </location>
</feature>
<comment type="caution">
    <text evidence="4">The sequence shown here is derived from an EMBL/GenBank/DDBJ whole genome shotgun (WGS) entry which is preliminary data.</text>
</comment>
<evidence type="ECO:0000313" key="5">
    <source>
        <dbReference type="Proteomes" id="UP000720508"/>
    </source>
</evidence>
<proteinExistence type="predicted"/>
<evidence type="ECO:0000313" key="4">
    <source>
        <dbReference type="EMBL" id="MBU3863590.1"/>
    </source>
</evidence>
<evidence type="ECO:0000259" key="3">
    <source>
        <dbReference type="Pfam" id="PF01642"/>
    </source>
</evidence>
<name>A0ABS6C9L7_9ACTN</name>
<gene>
    <name evidence="4" type="ORF">KN815_05645</name>
</gene>
<feature type="region of interest" description="Disordered" evidence="2">
    <location>
        <begin position="24"/>
        <end position="55"/>
    </location>
</feature>
<dbReference type="InterPro" id="IPR006098">
    <property type="entry name" value="MMCoA_mutase_a_cat"/>
</dbReference>
<dbReference type="EMBL" id="JAHLEM010000045">
    <property type="protein sequence ID" value="MBU3863590.1"/>
    <property type="molecule type" value="Genomic_DNA"/>
</dbReference>